<sequence length="913" mass="103926">MTSIHQSNFDINEGFDDAYDNIYELGYITSSFEDLDKNKSLLEEDSDSTGSISQLLDEWSAFEDTLESDTKLTYKKKQDTKNKLKFQENHNSILNITNPEYLKSHQNHVVYYDEGFDKIDHENLSNFIETEYTSYQNNQDTNTQHEDMISQAILSAKSNIDYNNSLKDINPEAALQFETNAFEYIGKSTYNDPESAGSYNKNTIDFDNKYPNTKSQIYSQGEVYPNTSNKITKEIPIKSILVNSSNRNKNNVPLRREKERKLAIPPKNIFYDNSATFLVDSSFQERRTEIFRSESSSNSFSKSSSSVSSPVEDSLIDAFDEGFEDPISISSGNSSNETNKPSFYNLKDFGSKKHIFYSELDNLRSGNIYRTKGSNNIINIGHQNMNLGSQETHKHLDTNPTYQHDNPNDFRLTKIDANYIKTSPKNNNQSAIKNKPSNITRKLNFKPNNKHYEVHSNLNHNHSNRAKSDIDQLVTTESAFRKSDVIDNSISPRKGAGNDPDFDTFGHKPNSFRNESKPYTTPDDLYMFSNLFSIHPSKLSEKDVSCIFNFINDKNIPIQNRLEAAMHLIENSEYLLPDPRSSTRMSNYRKTTQQHAIKVLKSFCKGKIGSKKNSLTSQAQFYLGSLYSVGKYIDKSLEKAFELYLSSSKLNHPDAMYRTAVCYEVGAGVKANYHRSLQYYRKSAASGHTRAMYKLGMILLDGLLGAQAQPREAINWLKRAADNDTEKSSHALHELARCYESREIPGLINDLGYSKELYTKAAKLGFVPSIRRLAIAYEYSELGCSYDPRKSIGWYTRAAEQKDPESELALSGWYLTGAPPFLEQNDNQAFLWAEKASKHGSVKAMCALGYYYEFGIGTPKSIEDAKMWYENSSSAGYSYGKKRLEQLIKNGTSSKVELSKRYSANERDECTIM</sequence>
<dbReference type="SMART" id="SM00671">
    <property type="entry name" value="SEL1"/>
    <property type="match status" value="7"/>
</dbReference>
<dbReference type="InterPro" id="IPR011990">
    <property type="entry name" value="TPR-like_helical_dom_sf"/>
</dbReference>
<evidence type="ECO:0000313" key="3">
    <source>
        <dbReference type="EMBL" id="OMJ08633.1"/>
    </source>
</evidence>
<feature type="region of interest" description="Disordered" evidence="2">
    <location>
        <begin position="485"/>
        <end position="516"/>
    </location>
</feature>
<dbReference type="PANTHER" id="PTHR46430:SF3">
    <property type="entry name" value="ACTIVATOR OF C KINASE PROTEIN 1"/>
    <property type="match status" value="1"/>
</dbReference>
<accession>A0A1R1X1V7</accession>
<proteinExistence type="predicted"/>
<dbReference type="PANTHER" id="PTHR46430">
    <property type="entry name" value="PROTEIN SKT5-RELATED"/>
    <property type="match status" value="1"/>
</dbReference>
<reference evidence="4" key="1">
    <citation type="submission" date="2017-01" db="EMBL/GenBank/DDBJ databases">
        <authorList>
            <person name="Wang Y."/>
            <person name="White M."/>
            <person name="Kvist S."/>
            <person name="Moncalvo J.-M."/>
        </authorList>
    </citation>
    <scope>NUCLEOTIDE SEQUENCE [LARGE SCALE GENOMIC DNA]</scope>
    <source>
        <strain evidence="4">ID-206-W2</strain>
    </source>
</reference>
<organism evidence="3 4">
    <name type="scientific">Smittium culicis</name>
    <dbReference type="NCBI Taxonomy" id="133412"/>
    <lineage>
        <taxon>Eukaryota</taxon>
        <taxon>Fungi</taxon>
        <taxon>Fungi incertae sedis</taxon>
        <taxon>Zoopagomycota</taxon>
        <taxon>Kickxellomycotina</taxon>
        <taxon>Harpellomycetes</taxon>
        <taxon>Harpellales</taxon>
        <taxon>Legeriomycetaceae</taxon>
        <taxon>Smittium</taxon>
    </lineage>
</organism>
<comment type="caution">
    <text evidence="3">The sequence shown here is derived from an EMBL/GenBank/DDBJ whole genome shotgun (WGS) entry which is preliminary data.</text>
</comment>
<dbReference type="AlphaFoldDB" id="A0A1R1X1V7"/>
<keyword evidence="1" id="KW-0677">Repeat</keyword>
<dbReference type="OrthoDB" id="272077at2759"/>
<dbReference type="EMBL" id="LSSM01007338">
    <property type="protein sequence ID" value="OMJ08633.1"/>
    <property type="molecule type" value="Genomic_DNA"/>
</dbReference>
<dbReference type="Gene3D" id="1.25.40.10">
    <property type="entry name" value="Tetratricopeptide repeat domain"/>
    <property type="match status" value="1"/>
</dbReference>
<evidence type="ECO:0000256" key="1">
    <source>
        <dbReference type="ARBA" id="ARBA00022737"/>
    </source>
</evidence>
<evidence type="ECO:0000313" key="4">
    <source>
        <dbReference type="Proteomes" id="UP000187429"/>
    </source>
</evidence>
<evidence type="ECO:0000256" key="2">
    <source>
        <dbReference type="SAM" id="MobiDB-lite"/>
    </source>
</evidence>
<dbReference type="InterPro" id="IPR006597">
    <property type="entry name" value="Sel1-like"/>
</dbReference>
<keyword evidence="4" id="KW-1185">Reference proteome</keyword>
<name>A0A1R1X1V7_9FUNG</name>
<dbReference type="SUPFAM" id="SSF81901">
    <property type="entry name" value="HCP-like"/>
    <property type="match status" value="1"/>
</dbReference>
<feature type="compositionally biased region" description="Low complexity" evidence="2">
    <location>
        <begin position="293"/>
        <end position="309"/>
    </location>
</feature>
<gene>
    <name evidence="3" type="ORF">AYI69_g10991</name>
</gene>
<dbReference type="Proteomes" id="UP000187429">
    <property type="component" value="Unassembled WGS sequence"/>
</dbReference>
<protein>
    <submittedName>
        <fullName evidence="3">Chitin synthase regulatory factor 3</fullName>
    </submittedName>
</protein>
<dbReference type="Pfam" id="PF08238">
    <property type="entry name" value="Sel1"/>
    <property type="match status" value="7"/>
</dbReference>
<feature type="region of interest" description="Disordered" evidence="2">
    <location>
        <begin position="291"/>
        <end position="310"/>
    </location>
</feature>
<dbReference type="InterPro" id="IPR051726">
    <property type="entry name" value="Chitin_Synth_Reg"/>
</dbReference>